<sequence>MRQKKKFRVTINSITSWGASVVIIGVMAKLLRWQAADTLIIAGMLTEAILFFILGFQREDDDEVITLDHTPATATTQADTRAVPVPGGSTAQPGYPVAVSSGGFGGANTSVSAPVAAEAYDSEVAAMVEKLKVMNQSFEKMAADFQALEGQAQTAQRVQFEMDKMAKNLTAINSVYRNMLSAMNMPGA</sequence>
<feature type="transmembrane region" description="Helical" evidence="1">
    <location>
        <begin position="39"/>
        <end position="56"/>
    </location>
</feature>
<dbReference type="Proteomes" id="UP000240912">
    <property type="component" value="Unassembled WGS sequence"/>
</dbReference>
<accession>A0A2T3HNS1</accession>
<keyword evidence="1" id="KW-1133">Transmembrane helix</keyword>
<evidence type="ECO:0000313" key="3">
    <source>
        <dbReference type="EMBL" id="PST84092.1"/>
    </source>
</evidence>
<evidence type="ECO:0000256" key="1">
    <source>
        <dbReference type="SAM" id="Phobius"/>
    </source>
</evidence>
<protein>
    <recommendedName>
        <fullName evidence="2">Gliding motility protein GldL-like N-terminal domain-containing protein</fullName>
    </recommendedName>
</protein>
<keyword evidence="1" id="KW-0812">Transmembrane</keyword>
<name>A0A2T3HNS1_9SPHI</name>
<dbReference type="InterPro" id="IPR055087">
    <property type="entry name" value="GldL-like_N"/>
</dbReference>
<keyword evidence="4" id="KW-1185">Reference proteome</keyword>
<evidence type="ECO:0000313" key="4">
    <source>
        <dbReference type="Proteomes" id="UP000240912"/>
    </source>
</evidence>
<dbReference type="EMBL" id="PYLS01000004">
    <property type="protein sequence ID" value="PST84092.1"/>
    <property type="molecule type" value="Genomic_DNA"/>
</dbReference>
<feature type="domain" description="Gliding motility protein GldL-like N-terminal" evidence="2">
    <location>
        <begin position="14"/>
        <end position="62"/>
    </location>
</feature>
<reference evidence="3 4" key="1">
    <citation type="submission" date="2018-03" db="EMBL/GenBank/DDBJ databases">
        <authorList>
            <person name="Keele B.F."/>
        </authorList>
    </citation>
    <scope>NUCLEOTIDE SEQUENCE [LARGE SCALE GENOMIC DNA]</scope>
    <source>
        <strain evidence="3 4">YL28-9</strain>
    </source>
</reference>
<organism evidence="3 4">
    <name type="scientific">Pedobacter yulinensis</name>
    <dbReference type="NCBI Taxonomy" id="2126353"/>
    <lineage>
        <taxon>Bacteria</taxon>
        <taxon>Pseudomonadati</taxon>
        <taxon>Bacteroidota</taxon>
        <taxon>Sphingobacteriia</taxon>
        <taxon>Sphingobacteriales</taxon>
        <taxon>Sphingobacteriaceae</taxon>
        <taxon>Pedobacter</taxon>
    </lineage>
</organism>
<dbReference type="OrthoDB" id="1466660at2"/>
<feature type="transmembrane region" description="Helical" evidence="1">
    <location>
        <begin position="7"/>
        <end position="27"/>
    </location>
</feature>
<gene>
    <name evidence="3" type="ORF">C7T94_05000</name>
</gene>
<dbReference type="AlphaFoldDB" id="A0A2T3HNS1"/>
<proteinExistence type="predicted"/>
<evidence type="ECO:0000259" key="2">
    <source>
        <dbReference type="Pfam" id="PF22827"/>
    </source>
</evidence>
<dbReference type="Pfam" id="PF22827">
    <property type="entry name" value="GldL_N"/>
    <property type="match status" value="1"/>
</dbReference>
<comment type="caution">
    <text evidence="3">The sequence shown here is derived from an EMBL/GenBank/DDBJ whole genome shotgun (WGS) entry which is preliminary data.</text>
</comment>
<keyword evidence="1" id="KW-0472">Membrane</keyword>
<dbReference type="RefSeq" id="WP_107214169.1">
    <property type="nucleotide sequence ID" value="NZ_KZ686268.1"/>
</dbReference>